<sequence length="492" mass="55810">MANYTYEKVHINNLHPDVENFRFDPVENEQEAILTMVNQIPTKIYNMIKSILDNGGIDPSILPNIIPYKKGSKEYIVMEGNRRICSLKIIKDISIIDKSPEYQKLKKLMSKYDLKKIPDEYYCTLYENIQDTYFWTYLRHAGELAGEGLVKWDSLAVDRFKIGTNQSKPNISYYIINYINGNTDYQIKNSRFATTLKRIVDSSAGKMYYDVDVINEELVFKKDKNSTIERLCLLIDNLDNKNITSRNTNTVAEIQNWINRLDKEYKLNNSNVEISSPIIATQQTAVAQQTIEMQPAAAVPPATVISPTAAIPPKSVMPAGTINPPVVLPTSSTVGKVKTKKLFEDLYIGNNCSSGIINLGNELVKLSKNASGGNYVTYPIATAMLLRAYIEQAFKYYLNKNEHWESLCASKKNPNGDPALGEILSYCRNNRKKLFVDKTQLRLFGILFDKDSTIKDFLDLNIHHPNIVTVSSIELTIFSNLGLTSFLNYLIQ</sequence>
<proteinExistence type="predicted"/>
<reference evidence="1 2" key="1">
    <citation type="submission" date="2018-07" db="EMBL/GenBank/DDBJ databases">
        <title>New species, Clostridium PI-S10-A1B.</title>
        <authorList>
            <person name="Krishna G."/>
            <person name="Summeta K."/>
            <person name="Shikha S."/>
            <person name="Prabhu P.B."/>
            <person name="Suresh K."/>
        </authorList>
    </citation>
    <scope>NUCLEOTIDE SEQUENCE [LARGE SCALE GENOMIC DNA]</scope>
    <source>
        <strain evidence="1 2">PI-S10-A1B</strain>
    </source>
</reference>
<evidence type="ECO:0000313" key="1">
    <source>
        <dbReference type="EMBL" id="RFZ79838.1"/>
    </source>
</evidence>
<organism evidence="1 2">
    <name type="scientific">Lacrimispora amygdalina</name>
    <dbReference type="NCBI Taxonomy" id="253257"/>
    <lineage>
        <taxon>Bacteria</taxon>
        <taxon>Bacillati</taxon>
        <taxon>Bacillota</taxon>
        <taxon>Clostridia</taxon>
        <taxon>Lachnospirales</taxon>
        <taxon>Lachnospiraceae</taxon>
        <taxon>Lacrimispora</taxon>
    </lineage>
</organism>
<dbReference type="RefSeq" id="WP_117415936.1">
    <property type="nucleotide sequence ID" value="NZ_QOHO01000016.1"/>
</dbReference>
<protein>
    <recommendedName>
        <fullName evidence="3">ParB/Sulfiredoxin domain-containing protein</fullName>
    </recommendedName>
</protein>
<comment type="caution">
    <text evidence="1">The sequence shown here is derived from an EMBL/GenBank/DDBJ whole genome shotgun (WGS) entry which is preliminary data.</text>
</comment>
<evidence type="ECO:0000313" key="2">
    <source>
        <dbReference type="Proteomes" id="UP000260680"/>
    </source>
</evidence>
<dbReference type="OrthoDB" id="9769293at2"/>
<name>A0A3E2NFN7_9FIRM</name>
<evidence type="ECO:0008006" key="3">
    <source>
        <dbReference type="Google" id="ProtNLM"/>
    </source>
</evidence>
<dbReference type="EMBL" id="QOHO01000016">
    <property type="protein sequence ID" value="RFZ79838.1"/>
    <property type="molecule type" value="Genomic_DNA"/>
</dbReference>
<dbReference type="AlphaFoldDB" id="A0A3E2NFN7"/>
<gene>
    <name evidence="1" type="ORF">DS742_05095</name>
</gene>
<dbReference type="Proteomes" id="UP000260680">
    <property type="component" value="Unassembled WGS sequence"/>
</dbReference>
<accession>A0A3E2NFN7</accession>